<reference evidence="5 6" key="1">
    <citation type="submission" date="2024-04" db="EMBL/GenBank/DDBJ databases">
        <title>Novel genus in family Flammeovirgaceae.</title>
        <authorList>
            <person name="Nguyen T.H."/>
            <person name="Vuong T.Q."/>
            <person name="Le H."/>
            <person name="Kim S.-G."/>
        </authorList>
    </citation>
    <scope>NUCLEOTIDE SEQUENCE [LARGE SCALE GENOMIC DNA]</scope>
    <source>
        <strain evidence="5 6">JCM 23209</strain>
    </source>
</reference>
<evidence type="ECO:0000256" key="2">
    <source>
        <dbReference type="ARBA" id="ARBA00021572"/>
    </source>
</evidence>
<sequence length="117" mass="13529">MKILQRSHPVLASLDIAKTVGFYEEKLGFHSIWMDENYGIVERDEIAIHFWKCADKLFPENTSCYVEVTDIDVLYQEMLAVKVVHPNGPLKKQAWGMREFAILDLDGNLIKFGEKIQ</sequence>
<keyword evidence="3" id="KW-0046">Antibiotic resistance</keyword>
<dbReference type="InterPro" id="IPR037523">
    <property type="entry name" value="VOC_core"/>
</dbReference>
<evidence type="ECO:0000313" key="6">
    <source>
        <dbReference type="Proteomes" id="UP001403385"/>
    </source>
</evidence>
<dbReference type="SUPFAM" id="SSF54593">
    <property type="entry name" value="Glyoxalase/Bleomycin resistance protein/Dihydroxybiphenyl dioxygenase"/>
    <property type="match status" value="1"/>
</dbReference>
<keyword evidence="6" id="KW-1185">Reference proteome</keyword>
<dbReference type="CDD" id="cd08349">
    <property type="entry name" value="BLMA_like"/>
    <property type="match status" value="1"/>
</dbReference>
<dbReference type="RefSeq" id="WP_346821854.1">
    <property type="nucleotide sequence ID" value="NZ_JBDKWZ010000007.1"/>
</dbReference>
<organism evidence="5 6">
    <name type="scientific">Rapidithrix thailandica</name>
    <dbReference type="NCBI Taxonomy" id="413964"/>
    <lineage>
        <taxon>Bacteria</taxon>
        <taxon>Pseudomonadati</taxon>
        <taxon>Bacteroidota</taxon>
        <taxon>Cytophagia</taxon>
        <taxon>Cytophagales</taxon>
        <taxon>Flammeovirgaceae</taxon>
        <taxon>Rapidithrix</taxon>
    </lineage>
</organism>
<proteinExistence type="inferred from homology"/>
<gene>
    <name evidence="5" type="ORF">AAG747_14265</name>
</gene>
<comment type="caution">
    <text evidence="5">The sequence shown here is derived from an EMBL/GenBank/DDBJ whole genome shotgun (WGS) entry which is preliminary data.</text>
</comment>
<protein>
    <recommendedName>
        <fullName evidence="2">Bleomycin resistance protein</fullName>
    </recommendedName>
</protein>
<evidence type="ECO:0000313" key="5">
    <source>
        <dbReference type="EMBL" id="MEN7549083.1"/>
    </source>
</evidence>
<evidence type="ECO:0000256" key="3">
    <source>
        <dbReference type="ARBA" id="ARBA00023251"/>
    </source>
</evidence>
<comment type="similarity">
    <text evidence="1">Belongs to the bleomycin resistance protein family.</text>
</comment>
<dbReference type="Pfam" id="PF00903">
    <property type="entry name" value="Glyoxalase"/>
    <property type="match status" value="1"/>
</dbReference>
<evidence type="ECO:0000259" key="4">
    <source>
        <dbReference type="PROSITE" id="PS51819"/>
    </source>
</evidence>
<dbReference type="InterPro" id="IPR004360">
    <property type="entry name" value="Glyas_Fos-R_dOase_dom"/>
</dbReference>
<dbReference type="Gene3D" id="3.10.180.10">
    <property type="entry name" value="2,3-Dihydroxybiphenyl 1,2-Dioxygenase, domain 1"/>
    <property type="match status" value="1"/>
</dbReference>
<dbReference type="InterPro" id="IPR000335">
    <property type="entry name" value="Bleomycin-R"/>
</dbReference>
<dbReference type="AlphaFoldDB" id="A0AAW9S5E7"/>
<dbReference type="GO" id="GO:0046677">
    <property type="term" value="P:response to antibiotic"/>
    <property type="evidence" value="ECO:0007669"/>
    <property type="project" value="UniProtKB-KW"/>
</dbReference>
<dbReference type="Proteomes" id="UP001403385">
    <property type="component" value="Unassembled WGS sequence"/>
</dbReference>
<dbReference type="PROSITE" id="PS51819">
    <property type="entry name" value="VOC"/>
    <property type="match status" value="1"/>
</dbReference>
<evidence type="ECO:0000256" key="1">
    <source>
        <dbReference type="ARBA" id="ARBA00011051"/>
    </source>
</evidence>
<dbReference type="PRINTS" id="PR00311">
    <property type="entry name" value="BLEOMYCINRST"/>
</dbReference>
<feature type="domain" description="VOC" evidence="4">
    <location>
        <begin position="5"/>
        <end position="115"/>
    </location>
</feature>
<name>A0AAW9S5E7_9BACT</name>
<dbReference type="InterPro" id="IPR029068">
    <property type="entry name" value="Glyas_Bleomycin-R_OHBP_Dase"/>
</dbReference>
<dbReference type="EMBL" id="JBDKWZ010000007">
    <property type="protein sequence ID" value="MEN7549083.1"/>
    <property type="molecule type" value="Genomic_DNA"/>
</dbReference>
<accession>A0AAW9S5E7</accession>